<evidence type="ECO:0000313" key="1">
    <source>
        <dbReference type="EMBL" id="KAK3775981.1"/>
    </source>
</evidence>
<sequence>MGSSACERLTHFMRHIKSCSLPVVHLETNRMNLCWASSTQGLITWSGWTHVGHNSHGVRFEILHERKKISDDGCLILAREERCLYTSGKELSQCSCAISTAIAWHYCGFGCSTGCYGRLGENFNFLIKPGGDSRSLYQTILTKTTGGDSRSLYQTILSKTTGGDSRSLYQTILTKTTGGDSRSLYQTILSKTTGGDSRSLYQTILSKTTGGDSRSLYQTILSKTTGGDSRSLYQTILTKTITIKENVMFFLQQCSETVGRSQVMVRRPSTLGDGYWIQGPSATVQLILLVSRHAAKRSAEMVTIWTDRCMKRLQQNACIFPSSDSVVRHWDRMVMANRSSVTGMRG</sequence>
<name>A0AAE1DMA6_9GAST</name>
<protein>
    <submittedName>
        <fullName evidence="1">Uncharacterized protein</fullName>
    </submittedName>
</protein>
<dbReference type="Proteomes" id="UP001283361">
    <property type="component" value="Unassembled WGS sequence"/>
</dbReference>
<organism evidence="1 2">
    <name type="scientific">Elysia crispata</name>
    <name type="common">lettuce slug</name>
    <dbReference type="NCBI Taxonomy" id="231223"/>
    <lineage>
        <taxon>Eukaryota</taxon>
        <taxon>Metazoa</taxon>
        <taxon>Spiralia</taxon>
        <taxon>Lophotrochozoa</taxon>
        <taxon>Mollusca</taxon>
        <taxon>Gastropoda</taxon>
        <taxon>Heterobranchia</taxon>
        <taxon>Euthyneura</taxon>
        <taxon>Panpulmonata</taxon>
        <taxon>Sacoglossa</taxon>
        <taxon>Placobranchoidea</taxon>
        <taxon>Plakobranchidae</taxon>
        <taxon>Elysia</taxon>
    </lineage>
</organism>
<accession>A0AAE1DMA6</accession>
<comment type="caution">
    <text evidence="1">The sequence shown here is derived from an EMBL/GenBank/DDBJ whole genome shotgun (WGS) entry which is preliminary data.</text>
</comment>
<dbReference type="AlphaFoldDB" id="A0AAE1DMA6"/>
<proteinExistence type="predicted"/>
<dbReference type="EMBL" id="JAWDGP010003253">
    <property type="protein sequence ID" value="KAK3775981.1"/>
    <property type="molecule type" value="Genomic_DNA"/>
</dbReference>
<reference evidence="1" key="1">
    <citation type="journal article" date="2023" name="G3 (Bethesda)">
        <title>A reference genome for the long-term kleptoplast-retaining sea slug Elysia crispata morphotype clarki.</title>
        <authorList>
            <person name="Eastman K.E."/>
            <person name="Pendleton A.L."/>
            <person name="Shaikh M.A."/>
            <person name="Suttiyut T."/>
            <person name="Ogas R."/>
            <person name="Tomko P."/>
            <person name="Gavelis G."/>
            <person name="Widhalm J.R."/>
            <person name="Wisecaver J.H."/>
        </authorList>
    </citation>
    <scope>NUCLEOTIDE SEQUENCE</scope>
    <source>
        <strain evidence="1">ECLA1</strain>
    </source>
</reference>
<keyword evidence="2" id="KW-1185">Reference proteome</keyword>
<evidence type="ECO:0000313" key="2">
    <source>
        <dbReference type="Proteomes" id="UP001283361"/>
    </source>
</evidence>
<gene>
    <name evidence="1" type="ORF">RRG08_043666</name>
</gene>